<name>A0A1Y5T635_9RHOB</name>
<dbReference type="GO" id="GO:0003677">
    <property type="term" value="F:DNA binding"/>
    <property type="evidence" value="ECO:0007669"/>
    <property type="project" value="UniProtKB-KW"/>
</dbReference>
<dbReference type="PANTHER" id="PTHR43537:SF53">
    <property type="entry name" value="HTH-TYPE TRANSCRIPTIONAL REPRESSOR NANR"/>
    <property type="match status" value="1"/>
</dbReference>
<proteinExistence type="predicted"/>
<keyword evidence="6" id="KW-1185">Reference proteome</keyword>
<dbReference type="Pfam" id="PF00392">
    <property type="entry name" value="GntR"/>
    <property type="match status" value="1"/>
</dbReference>
<dbReference type="Gene3D" id="1.10.10.10">
    <property type="entry name" value="Winged helix-like DNA-binding domain superfamily/Winged helix DNA-binding domain"/>
    <property type="match status" value="1"/>
</dbReference>
<dbReference type="InterPro" id="IPR008920">
    <property type="entry name" value="TF_FadR/GntR_C"/>
</dbReference>
<dbReference type="InterPro" id="IPR011711">
    <property type="entry name" value="GntR_C"/>
</dbReference>
<dbReference type="SMART" id="SM00895">
    <property type="entry name" value="FCD"/>
    <property type="match status" value="1"/>
</dbReference>
<evidence type="ECO:0000256" key="2">
    <source>
        <dbReference type="ARBA" id="ARBA00023125"/>
    </source>
</evidence>
<dbReference type="InterPro" id="IPR036388">
    <property type="entry name" value="WH-like_DNA-bd_sf"/>
</dbReference>
<dbReference type="Pfam" id="PF07729">
    <property type="entry name" value="FCD"/>
    <property type="match status" value="1"/>
</dbReference>
<evidence type="ECO:0000313" key="5">
    <source>
        <dbReference type="EMBL" id="SLN56674.1"/>
    </source>
</evidence>
<dbReference type="InterPro" id="IPR000524">
    <property type="entry name" value="Tscrpt_reg_HTH_GntR"/>
</dbReference>
<dbReference type="PANTHER" id="PTHR43537">
    <property type="entry name" value="TRANSCRIPTIONAL REGULATOR, GNTR FAMILY"/>
    <property type="match status" value="1"/>
</dbReference>
<dbReference type="InterPro" id="IPR036390">
    <property type="entry name" value="WH_DNA-bd_sf"/>
</dbReference>
<organism evidence="5 6">
    <name type="scientific">Pacificibacter marinus</name>
    <dbReference type="NCBI Taxonomy" id="658057"/>
    <lineage>
        <taxon>Bacteria</taxon>
        <taxon>Pseudomonadati</taxon>
        <taxon>Pseudomonadota</taxon>
        <taxon>Alphaproteobacteria</taxon>
        <taxon>Rhodobacterales</taxon>
        <taxon>Roseobacteraceae</taxon>
        <taxon>Pacificibacter</taxon>
    </lineage>
</organism>
<evidence type="ECO:0000256" key="1">
    <source>
        <dbReference type="ARBA" id="ARBA00023015"/>
    </source>
</evidence>
<sequence>MLKNDVDKEEPSRDLYHQVYLAILEHRLPPGTKLGEDKLAKIFNVSRARVREILARLSHEGVVELVPQKGAHVARPSPKQARHVMEMRRLIEPGIVRKLITSLDDEKHAKLLAHLDAETTARRDADTQAIIRLSGDFHFLLGDLCGNEFLARSIRELSTLTCLIIYLYDAPTSDACRDDEHAEIVNAVVAKDADLAAELVTRHLDHIEASLKLSDGVQVVDIEQVFSQISAKPNAKG</sequence>
<dbReference type="Proteomes" id="UP000193307">
    <property type="component" value="Unassembled WGS sequence"/>
</dbReference>
<dbReference type="SUPFAM" id="SSF46785">
    <property type="entry name" value="Winged helix' DNA-binding domain"/>
    <property type="match status" value="1"/>
</dbReference>
<protein>
    <submittedName>
        <fullName evidence="5">Putative HTH-type transcriptional regulator YdfH</fullName>
    </submittedName>
</protein>
<dbReference type="SUPFAM" id="SSF48008">
    <property type="entry name" value="GntR ligand-binding domain-like"/>
    <property type="match status" value="1"/>
</dbReference>
<dbReference type="OrthoDB" id="7618373at2"/>
<dbReference type="SMART" id="SM00345">
    <property type="entry name" value="HTH_GNTR"/>
    <property type="match status" value="1"/>
</dbReference>
<evidence type="ECO:0000313" key="6">
    <source>
        <dbReference type="Proteomes" id="UP000193307"/>
    </source>
</evidence>
<dbReference type="Gene3D" id="1.20.120.530">
    <property type="entry name" value="GntR ligand-binding domain-like"/>
    <property type="match status" value="1"/>
</dbReference>
<dbReference type="STRING" id="658057.SAMN04488032_11466"/>
<feature type="domain" description="HTH gntR-type" evidence="4">
    <location>
        <begin position="9"/>
        <end position="76"/>
    </location>
</feature>
<reference evidence="5 6" key="1">
    <citation type="submission" date="2017-03" db="EMBL/GenBank/DDBJ databases">
        <authorList>
            <person name="Afonso C.L."/>
            <person name="Miller P.J."/>
            <person name="Scott M.A."/>
            <person name="Spackman E."/>
            <person name="Goraichik I."/>
            <person name="Dimitrov K.M."/>
            <person name="Suarez D.L."/>
            <person name="Swayne D.E."/>
        </authorList>
    </citation>
    <scope>NUCLEOTIDE SEQUENCE [LARGE SCALE GENOMIC DNA]</scope>
    <source>
        <strain evidence="5 6">CECT 7971</strain>
    </source>
</reference>
<dbReference type="EMBL" id="FWFW01000010">
    <property type="protein sequence ID" value="SLN56674.1"/>
    <property type="molecule type" value="Genomic_DNA"/>
</dbReference>
<keyword evidence="1" id="KW-0805">Transcription regulation</keyword>
<evidence type="ECO:0000259" key="4">
    <source>
        <dbReference type="PROSITE" id="PS50949"/>
    </source>
</evidence>
<dbReference type="CDD" id="cd07377">
    <property type="entry name" value="WHTH_GntR"/>
    <property type="match status" value="1"/>
</dbReference>
<accession>A0A1Y5T635</accession>
<keyword evidence="3" id="KW-0804">Transcription</keyword>
<dbReference type="GO" id="GO:0003700">
    <property type="term" value="F:DNA-binding transcription factor activity"/>
    <property type="evidence" value="ECO:0007669"/>
    <property type="project" value="InterPro"/>
</dbReference>
<dbReference type="RefSeq" id="WP_085850028.1">
    <property type="nucleotide sequence ID" value="NZ_FNZV01000014.1"/>
</dbReference>
<dbReference type="PROSITE" id="PS50949">
    <property type="entry name" value="HTH_GNTR"/>
    <property type="match status" value="1"/>
</dbReference>
<gene>
    <name evidence="5" type="primary">ydfH_7</name>
    <name evidence="5" type="ORF">PAM7971_02928</name>
</gene>
<evidence type="ECO:0000256" key="3">
    <source>
        <dbReference type="ARBA" id="ARBA00023163"/>
    </source>
</evidence>
<dbReference type="AlphaFoldDB" id="A0A1Y5T635"/>
<keyword evidence="2" id="KW-0238">DNA-binding</keyword>